<keyword evidence="1" id="KW-1133">Transmembrane helix</keyword>
<keyword evidence="4" id="KW-1185">Reference proteome</keyword>
<reference evidence="3 4" key="1">
    <citation type="submission" date="2023-08" db="EMBL/GenBank/DDBJ databases">
        <title>Draft genome sequence of Algoriphagus taiwanensis.</title>
        <authorList>
            <person name="Takatani N."/>
            <person name="Hosokawa M."/>
            <person name="Sawabe T."/>
        </authorList>
    </citation>
    <scope>NUCLEOTIDE SEQUENCE [LARGE SCALE GENOMIC DNA]</scope>
    <source>
        <strain evidence="3 4">JCM 19755</strain>
    </source>
</reference>
<protein>
    <submittedName>
        <fullName evidence="3">PIN domain-containing protein</fullName>
    </submittedName>
</protein>
<dbReference type="SUPFAM" id="SSF88723">
    <property type="entry name" value="PIN domain-like"/>
    <property type="match status" value="1"/>
</dbReference>
<dbReference type="RefSeq" id="WP_338229697.1">
    <property type="nucleotide sequence ID" value="NZ_BTPE01000012.1"/>
</dbReference>
<feature type="transmembrane region" description="Helical" evidence="1">
    <location>
        <begin position="28"/>
        <end position="54"/>
    </location>
</feature>
<dbReference type="InterPro" id="IPR002716">
    <property type="entry name" value="PIN_dom"/>
</dbReference>
<feature type="domain" description="PIN" evidence="2">
    <location>
        <begin position="6"/>
        <end position="119"/>
    </location>
</feature>
<comment type="caution">
    <text evidence="3">The sequence shown here is derived from an EMBL/GenBank/DDBJ whole genome shotgun (WGS) entry which is preliminary data.</text>
</comment>
<organism evidence="3 4">
    <name type="scientific">Algoriphagus taiwanensis</name>
    <dbReference type="NCBI Taxonomy" id="1445656"/>
    <lineage>
        <taxon>Bacteria</taxon>
        <taxon>Pseudomonadati</taxon>
        <taxon>Bacteroidota</taxon>
        <taxon>Cytophagia</taxon>
        <taxon>Cytophagales</taxon>
        <taxon>Cyclobacteriaceae</taxon>
        <taxon>Algoriphagus</taxon>
    </lineage>
</organism>
<gene>
    <name evidence="3" type="ORF">Ataiwa_31450</name>
</gene>
<keyword evidence="1" id="KW-0472">Membrane</keyword>
<dbReference type="Proteomes" id="UP001307705">
    <property type="component" value="Unassembled WGS sequence"/>
</dbReference>
<evidence type="ECO:0000313" key="4">
    <source>
        <dbReference type="Proteomes" id="UP001307705"/>
    </source>
</evidence>
<evidence type="ECO:0000259" key="2">
    <source>
        <dbReference type="Pfam" id="PF13470"/>
    </source>
</evidence>
<dbReference type="Gene3D" id="3.40.50.1010">
    <property type="entry name" value="5'-nuclease"/>
    <property type="match status" value="1"/>
</dbReference>
<evidence type="ECO:0000313" key="3">
    <source>
        <dbReference type="EMBL" id="GMQ34872.1"/>
    </source>
</evidence>
<dbReference type="InterPro" id="IPR029060">
    <property type="entry name" value="PIN-like_dom_sf"/>
</dbReference>
<name>A0ABQ6Q4R2_9BACT</name>
<evidence type="ECO:0000256" key="1">
    <source>
        <dbReference type="SAM" id="Phobius"/>
    </source>
</evidence>
<dbReference type="Pfam" id="PF13470">
    <property type="entry name" value="PIN_3"/>
    <property type="match status" value="1"/>
</dbReference>
<sequence length="139" mass="15800">MVSEYFLDSDIILDLLMDRKPFSEDSKVIFQLSGAGQIHIYCSSIIVTNVFYIIRKTFGKQKAVESVGSLLNFCGILAVGEKEIRNAYQSDFSDFEDSIQYHVATAKPEIQAIITRNKKDYILSKIPVISPEEFLAFFK</sequence>
<proteinExistence type="predicted"/>
<accession>A0ABQ6Q4R2</accession>
<keyword evidence="1" id="KW-0812">Transmembrane</keyword>
<dbReference type="EMBL" id="BTPE01000012">
    <property type="protein sequence ID" value="GMQ34872.1"/>
    <property type="molecule type" value="Genomic_DNA"/>
</dbReference>